<protein>
    <submittedName>
        <fullName evidence="1">Uncharacterized protein</fullName>
    </submittedName>
</protein>
<keyword evidence="2" id="KW-1185">Reference proteome</keyword>
<accession>A0A4Z2GZ58</accession>
<gene>
    <name evidence="1" type="ORF">EYF80_031883</name>
</gene>
<comment type="caution">
    <text evidence="1">The sequence shown here is derived from an EMBL/GenBank/DDBJ whole genome shotgun (WGS) entry which is preliminary data.</text>
</comment>
<name>A0A4Z2GZ58_9TELE</name>
<proteinExistence type="predicted"/>
<sequence length="165" mass="17138">MADVKSFSPGLTVLHRLPIQDAGTPSSVKRRVSRSAASHWLLRPRSLCNRLGLSNWVCVGRARLSAPALPPLRFRKQTVSLASAGAAVDPPLPAPPPSSCFLCAASSCRRWPTAAAEQKEEEEANGAAAACPAAACPAFSLLAASQQAAAVPHASVCMQDASLPC</sequence>
<dbReference type="AlphaFoldDB" id="A0A4Z2GZ58"/>
<reference evidence="1 2" key="1">
    <citation type="submission" date="2019-03" db="EMBL/GenBank/DDBJ databases">
        <title>First draft genome of Liparis tanakae, snailfish: a comprehensive survey of snailfish specific genes.</title>
        <authorList>
            <person name="Kim W."/>
            <person name="Song I."/>
            <person name="Jeong J.-H."/>
            <person name="Kim D."/>
            <person name="Kim S."/>
            <person name="Ryu S."/>
            <person name="Song J.Y."/>
            <person name="Lee S.K."/>
        </authorList>
    </citation>
    <scope>NUCLEOTIDE SEQUENCE [LARGE SCALE GENOMIC DNA]</scope>
    <source>
        <tissue evidence="1">Muscle</tissue>
    </source>
</reference>
<dbReference type="EMBL" id="SRLO01000394">
    <property type="protein sequence ID" value="TNN57884.1"/>
    <property type="molecule type" value="Genomic_DNA"/>
</dbReference>
<evidence type="ECO:0000313" key="2">
    <source>
        <dbReference type="Proteomes" id="UP000314294"/>
    </source>
</evidence>
<evidence type="ECO:0000313" key="1">
    <source>
        <dbReference type="EMBL" id="TNN57884.1"/>
    </source>
</evidence>
<organism evidence="1 2">
    <name type="scientific">Liparis tanakae</name>
    <name type="common">Tanaka's snailfish</name>
    <dbReference type="NCBI Taxonomy" id="230148"/>
    <lineage>
        <taxon>Eukaryota</taxon>
        <taxon>Metazoa</taxon>
        <taxon>Chordata</taxon>
        <taxon>Craniata</taxon>
        <taxon>Vertebrata</taxon>
        <taxon>Euteleostomi</taxon>
        <taxon>Actinopterygii</taxon>
        <taxon>Neopterygii</taxon>
        <taxon>Teleostei</taxon>
        <taxon>Neoteleostei</taxon>
        <taxon>Acanthomorphata</taxon>
        <taxon>Eupercaria</taxon>
        <taxon>Perciformes</taxon>
        <taxon>Cottioidei</taxon>
        <taxon>Cottales</taxon>
        <taxon>Liparidae</taxon>
        <taxon>Liparis</taxon>
    </lineage>
</organism>
<dbReference type="Proteomes" id="UP000314294">
    <property type="component" value="Unassembled WGS sequence"/>
</dbReference>